<dbReference type="RefSeq" id="WP_176949965.1">
    <property type="nucleotide sequence ID" value="NZ_JABXYK010000006.1"/>
</dbReference>
<accession>A0ABX2QE26</accession>
<sequence>MKEEPLIDQIDEARDLIKTAWLALNATQWVDNDMLLHVAATIDNGLRKLDAARSVVNAAHGRRA</sequence>
<dbReference type="Proteomes" id="UP000659172">
    <property type="component" value="Unassembled WGS sequence"/>
</dbReference>
<organism evidence="1 2">
    <name type="scientific">Mycoplana rhizolycopersici</name>
    <dbReference type="NCBI Taxonomy" id="2746702"/>
    <lineage>
        <taxon>Bacteria</taxon>
        <taxon>Pseudomonadati</taxon>
        <taxon>Pseudomonadota</taxon>
        <taxon>Alphaproteobacteria</taxon>
        <taxon>Hyphomicrobiales</taxon>
        <taxon>Rhizobiaceae</taxon>
        <taxon>Mycoplana</taxon>
    </lineage>
</organism>
<comment type="caution">
    <text evidence="1">The sequence shown here is derived from an EMBL/GenBank/DDBJ whole genome shotgun (WGS) entry which is preliminary data.</text>
</comment>
<protein>
    <submittedName>
        <fullName evidence="1">Uncharacterized protein</fullName>
    </submittedName>
</protein>
<evidence type="ECO:0000313" key="1">
    <source>
        <dbReference type="EMBL" id="NVP55985.1"/>
    </source>
</evidence>
<name>A0ABX2QE26_9HYPH</name>
<gene>
    <name evidence="1" type="ORF">HV823_12045</name>
</gene>
<proteinExistence type="predicted"/>
<keyword evidence="2" id="KW-1185">Reference proteome</keyword>
<evidence type="ECO:0000313" key="2">
    <source>
        <dbReference type="Proteomes" id="UP000659172"/>
    </source>
</evidence>
<dbReference type="EMBL" id="JABXYK010000006">
    <property type="protein sequence ID" value="NVP55985.1"/>
    <property type="molecule type" value="Genomic_DNA"/>
</dbReference>
<reference evidence="1 2" key="1">
    <citation type="submission" date="2020-06" db="EMBL/GenBank/DDBJ databases">
        <title>Rhizobium sp.nov. isolated from the tomato plant.</title>
        <authorList>
            <person name="Thin K.K."/>
            <person name="Zhang X."/>
            <person name="He S."/>
        </authorList>
    </citation>
    <scope>NUCLEOTIDE SEQUENCE [LARGE SCALE GENOMIC DNA]</scope>
    <source>
        <strain evidence="1 2">DBTS2</strain>
    </source>
</reference>